<dbReference type="PRINTS" id="PR00592">
    <property type="entry name" value="CASENSINGR"/>
</dbReference>
<accession>A0A8C2H073</accession>
<protein>
    <submittedName>
        <fullName evidence="13">Olfactory receptor C family, e1</fullName>
    </submittedName>
</protein>
<evidence type="ECO:0000256" key="2">
    <source>
        <dbReference type="ARBA" id="ARBA00022475"/>
    </source>
</evidence>
<dbReference type="AlphaFoldDB" id="A0A8C2H073"/>
<dbReference type="PANTHER" id="PTHR24061:SF528">
    <property type="entry name" value="C-FAMILY ODORANT RECEPTOR OLFCD2-RELATED"/>
    <property type="match status" value="1"/>
</dbReference>
<dbReference type="InterPro" id="IPR000337">
    <property type="entry name" value="GPCR_3"/>
</dbReference>
<dbReference type="Gene3D" id="3.40.50.2300">
    <property type="match status" value="3"/>
</dbReference>
<keyword evidence="9" id="KW-0325">Glycoprotein</keyword>
<evidence type="ECO:0000256" key="9">
    <source>
        <dbReference type="ARBA" id="ARBA00023180"/>
    </source>
</evidence>
<dbReference type="InterPro" id="IPR028082">
    <property type="entry name" value="Peripla_BP_I"/>
</dbReference>
<keyword evidence="6" id="KW-0297">G-protein coupled receptor</keyword>
<evidence type="ECO:0000256" key="11">
    <source>
        <dbReference type="SAM" id="Phobius"/>
    </source>
</evidence>
<proteinExistence type="predicted"/>
<keyword evidence="7 11" id="KW-0472">Membrane</keyword>
<dbReference type="Proteomes" id="UP000694701">
    <property type="component" value="Unplaced"/>
</dbReference>
<dbReference type="GO" id="GO:0004930">
    <property type="term" value="F:G protein-coupled receptor activity"/>
    <property type="evidence" value="ECO:0007669"/>
    <property type="project" value="UniProtKB-KW"/>
</dbReference>
<dbReference type="Pfam" id="PF01094">
    <property type="entry name" value="ANF_receptor"/>
    <property type="match status" value="1"/>
</dbReference>
<keyword evidence="3 11" id="KW-0812">Transmembrane</keyword>
<evidence type="ECO:0000313" key="14">
    <source>
        <dbReference type="Proteomes" id="UP000694701"/>
    </source>
</evidence>
<dbReference type="FunFam" id="3.40.50.2300:FF:000016">
    <property type="entry name" value="Taste 1 receptor member 2"/>
    <property type="match status" value="1"/>
</dbReference>
<dbReference type="InterPro" id="IPR000068">
    <property type="entry name" value="GPCR_3_Ca_sens_rcpt-rel"/>
</dbReference>
<dbReference type="InterPro" id="IPR001828">
    <property type="entry name" value="ANF_lig-bd_rcpt"/>
</dbReference>
<dbReference type="Ensembl" id="ENSCCRT00020009960.1">
    <property type="protein sequence ID" value="ENSCCRP00020008921.1"/>
    <property type="gene ID" value="ENSCCRG00020004686.1"/>
</dbReference>
<evidence type="ECO:0000256" key="6">
    <source>
        <dbReference type="ARBA" id="ARBA00023040"/>
    </source>
</evidence>
<feature type="domain" description="Receptor ligand binding region" evidence="12">
    <location>
        <begin position="42"/>
        <end position="371"/>
    </location>
</feature>
<evidence type="ECO:0000256" key="7">
    <source>
        <dbReference type="ARBA" id="ARBA00023136"/>
    </source>
</evidence>
<keyword evidence="5 11" id="KW-1133">Transmembrane helix</keyword>
<evidence type="ECO:0000256" key="8">
    <source>
        <dbReference type="ARBA" id="ARBA00023170"/>
    </source>
</evidence>
<dbReference type="PRINTS" id="PR00248">
    <property type="entry name" value="GPCRMGR"/>
</dbReference>
<evidence type="ECO:0000256" key="1">
    <source>
        <dbReference type="ARBA" id="ARBA00004651"/>
    </source>
</evidence>
<keyword evidence="10" id="KW-0807">Transducer</keyword>
<evidence type="ECO:0000256" key="3">
    <source>
        <dbReference type="ARBA" id="ARBA00022692"/>
    </source>
</evidence>
<keyword evidence="2" id="KW-1003">Cell membrane</keyword>
<organism evidence="13 14">
    <name type="scientific">Cyprinus carpio</name>
    <name type="common">Common carp</name>
    <dbReference type="NCBI Taxonomy" id="7962"/>
    <lineage>
        <taxon>Eukaryota</taxon>
        <taxon>Metazoa</taxon>
        <taxon>Chordata</taxon>
        <taxon>Craniata</taxon>
        <taxon>Vertebrata</taxon>
        <taxon>Euteleostomi</taxon>
        <taxon>Actinopterygii</taxon>
        <taxon>Neopterygii</taxon>
        <taxon>Teleostei</taxon>
        <taxon>Ostariophysi</taxon>
        <taxon>Cypriniformes</taxon>
        <taxon>Cyprinidae</taxon>
        <taxon>Cyprininae</taxon>
        <taxon>Cyprinus</taxon>
    </lineage>
</organism>
<evidence type="ECO:0000256" key="10">
    <source>
        <dbReference type="ARBA" id="ARBA00023224"/>
    </source>
</evidence>
<evidence type="ECO:0000259" key="12">
    <source>
        <dbReference type="Pfam" id="PF01094"/>
    </source>
</evidence>
<keyword evidence="4" id="KW-0732">Signal</keyword>
<reference evidence="13" key="1">
    <citation type="submission" date="2025-08" db="UniProtKB">
        <authorList>
            <consortium name="Ensembl"/>
        </authorList>
    </citation>
    <scope>IDENTIFICATION</scope>
</reference>
<name>A0A8C2H073_CYPCA</name>
<evidence type="ECO:0000313" key="13">
    <source>
        <dbReference type="Ensembl" id="ENSCCRP00020008921.1"/>
    </source>
</evidence>
<comment type="subcellular location">
    <subcellularLocation>
        <location evidence="1">Cell membrane</location>
        <topology evidence="1">Multi-pass membrane protein</topology>
    </subcellularLocation>
</comment>
<dbReference type="SUPFAM" id="SSF53822">
    <property type="entry name" value="Periplasmic binding protein-like I"/>
    <property type="match status" value="1"/>
</dbReference>
<dbReference type="GO" id="GO:0005886">
    <property type="term" value="C:plasma membrane"/>
    <property type="evidence" value="ECO:0007669"/>
    <property type="project" value="UniProtKB-SubCell"/>
</dbReference>
<keyword evidence="8" id="KW-0675">Receptor</keyword>
<sequence length="376" mass="41942">INGLGSNSWDLSYLLHFHCYLLFLIQFYFIFSLSLREFQNAQTMVFAIEEINNRADILPGISLGYKVYDSCGSIEMALRASLSLVNGDNASQLSCQRPNTIQAIIAETSSTPTIAISSTVGPLHLPVVSCCIFTLISQALAKLVKYFGWTWVGALCSDNDYGNNGMNTFIKAATEFGVCVEFSEAFFRTDPREEILRIVDIVKKSSSKVIVAFVSYSDMDVLLGEIAQQNITGLQWIGSESWISDMNIATGKWQQVLRGSMGFAIPKAEISGLREFLTNLNQSSDVHLYNELWETIFQCKLPPQETTGSRIMCKGNESLNNLQNQYTDVTELQIANNVYKAVYAVAYALNSTISCSKWNTNQSKCLERVNNTWQVA</sequence>
<feature type="transmembrane region" description="Helical" evidence="11">
    <location>
        <begin position="13"/>
        <end position="35"/>
    </location>
</feature>
<dbReference type="PANTHER" id="PTHR24061">
    <property type="entry name" value="CALCIUM-SENSING RECEPTOR-RELATED"/>
    <property type="match status" value="1"/>
</dbReference>
<evidence type="ECO:0000256" key="4">
    <source>
        <dbReference type="ARBA" id="ARBA00022729"/>
    </source>
</evidence>
<evidence type="ECO:0000256" key="5">
    <source>
        <dbReference type="ARBA" id="ARBA00022989"/>
    </source>
</evidence>